<accession>A0A7S0IMV8</accession>
<reference evidence="2" key="1">
    <citation type="submission" date="2021-01" db="EMBL/GenBank/DDBJ databases">
        <authorList>
            <person name="Corre E."/>
            <person name="Pelletier E."/>
            <person name="Niang G."/>
            <person name="Scheremetjew M."/>
            <person name="Finn R."/>
            <person name="Kale V."/>
            <person name="Holt S."/>
            <person name="Cochrane G."/>
            <person name="Meng A."/>
            <person name="Brown T."/>
            <person name="Cohen L."/>
        </authorList>
    </citation>
    <scope>NUCLEOTIDE SEQUENCE</scope>
    <source>
        <strain evidence="2">RCC1130</strain>
    </source>
</reference>
<gene>
    <name evidence="2" type="ORF">CLEP1334_LOCUS1736</name>
</gene>
<evidence type="ECO:0000313" key="2">
    <source>
        <dbReference type="EMBL" id="CAD8526033.1"/>
    </source>
</evidence>
<protein>
    <recommendedName>
        <fullName evidence="3">Phospholipase B-like</fullName>
    </recommendedName>
</protein>
<evidence type="ECO:0000256" key="1">
    <source>
        <dbReference type="SAM" id="SignalP"/>
    </source>
</evidence>
<dbReference type="EMBL" id="HBER01003350">
    <property type="protein sequence ID" value="CAD8526033.1"/>
    <property type="molecule type" value="Transcribed_RNA"/>
</dbReference>
<proteinExistence type="predicted"/>
<evidence type="ECO:0008006" key="3">
    <source>
        <dbReference type="Google" id="ProtNLM"/>
    </source>
</evidence>
<name>A0A7S0IMV8_9EUKA</name>
<keyword evidence="1" id="KW-0732">Signal</keyword>
<feature type="signal peptide" evidence="1">
    <location>
        <begin position="1"/>
        <end position="21"/>
    </location>
</feature>
<sequence>MLARAALSLAALAGFEPSCTSTEEYGWPRFSSLAELQASAWASYIEAAYGELPSVFPVCMYDMWALDKAAFDGAGLNTSRTIVTDPKAVKEGDLFVQSALGFFGYGIYHSHWAAAKDNTWIEVAHAVLPTEWTGAWTWRLRGSGVWVNVGKTIAFPTPADMSQVHMEAIHYLTENCSVKVSPYWPLSESDIFGLCAREKGFDSVQFEPQVGQAPLGTFGLTGLTELVLTRLSGNQTCGVPDASATPLRQGWRASSGCDCVNQPIPPTCGLMPFPPEAVPKGLVKPPLCEAQAENASVPCNALSCNSYMTACRHKGNLKRLVPTPTRPPLEWTRFAL</sequence>
<organism evidence="2">
    <name type="scientific">Calcidiscus leptoporus</name>
    <dbReference type="NCBI Taxonomy" id="127549"/>
    <lineage>
        <taxon>Eukaryota</taxon>
        <taxon>Haptista</taxon>
        <taxon>Haptophyta</taxon>
        <taxon>Prymnesiophyceae</taxon>
        <taxon>Coccolithales</taxon>
        <taxon>Calcidiscaceae</taxon>
        <taxon>Calcidiscus</taxon>
    </lineage>
</organism>
<feature type="chain" id="PRO_5030856545" description="Phospholipase B-like" evidence="1">
    <location>
        <begin position="22"/>
        <end position="336"/>
    </location>
</feature>
<dbReference type="AlphaFoldDB" id="A0A7S0IMV8"/>